<dbReference type="SUPFAM" id="SSF56112">
    <property type="entry name" value="Protein kinase-like (PK-like)"/>
    <property type="match status" value="1"/>
</dbReference>
<keyword evidence="2" id="KW-0946">Virion</keyword>
<dbReference type="Gene3D" id="3.30.200.20">
    <property type="entry name" value="Phosphorylase Kinase, domain 1"/>
    <property type="match status" value="1"/>
</dbReference>
<evidence type="ECO:0000313" key="3">
    <source>
        <dbReference type="Proteomes" id="UP000070456"/>
    </source>
</evidence>
<accession>A0A140L6J5</accession>
<dbReference type="AlphaFoldDB" id="A0A140L6J5"/>
<dbReference type="PANTHER" id="PTHR39179">
    <property type="entry name" value="SPORE COAT PROTEIN I"/>
    <property type="match status" value="1"/>
</dbReference>
<dbReference type="InterPro" id="IPR047175">
    <property type="entry name" value="CotS-like"/>
</dbReference>
<feature type="domain" description="Aminoglycoside phosphotransferase" evidence="1">
    <location>
        <begin position="44"/>
        <end position="261"/>
    </location>
</feature>
<evidence type="ECO:0000259" key="1">
    <source>
        <dbReference type="Pfam" id="PF01636"/>
    </source>
</evidence>
<reference evidence="2 3" key="1">
    <citation type="submission" date="2015-12" db="EMBL/GenBank/DDBJ databases">
        <title>Draft genome sequence of the thermoanaerobe Thermotalea metallivorans, an isolate from the runoff channel of the Great Artesian Basin, Australia.</title>
        <authorList>
            <person name="Patel B.K."/>
        </authorList>
    </citation>
    <scope>NUCLEOTIDE SEQUENCE [LARGE SCALE GENOMIC DNA]</scope>
    <source>
        <strain evidence="2 3">B2-1</strain>
    </source>
</reference>
<sequence>MMHEPVEWSREEEVEILVDYILTPNVFRAYGLKVIDIVPKRGIYRIETDQGFKCLKKMKSDPKNIYFTNDAIEHLIKNGFYKVSRIRRTLDGNLFLSDGEDAYLMTDWIDGRECDYENPIELDIAVKTLAELHRASKGFTPFHHDPSRDLLGKWPQIFKARCDELMEMKGMAQKKQDKIKFDEVFLKFVDYYYEEAQEAVACFEQFDYQGLVEQARKEKSFCHNDYAYHNVLVSYDHKDVAILDFDYCVFDLRINDIASIIQRNLKKCFWYIGRAEFILDSYHRQDRLSQDELKGIYAYLKFPTDFWRIASQFYIENKSWSAETYMGKILQKSEWKELREDFLQEFKEMTGM</sequence>
<comment type="caution">
    <text evidence="2">The sequence shown here is derived from an EMBL/GenBank/DDBJ whole genome shotgun (WGS) entry which is preliminary data.</text>
</comment>
<dbReference type="InterPro" id="IPR002575">
    <property type="entry name" value="Aminoglycoside_PTrfase"/>
</dbReference>
<evidence type="ECO:0000313" key="2">
    <source>
        <dbReference type="EMBL" id="KXG76170.1"/>
    </source>
</evidence>
<gene>
    <name evidence="2" type="primary">cotI_3</name>
    <name evidence="2" type="ORF">AN619_11270</name>
</gene>
<dbReference type="EMBL" id="LOEE01000028">
    <property type="protein sequence ID" value="KXG76170.1"/>
    <property type="molecule type" value="Genomic_DNA"/>
</dbReference>
<dbReference type="InterPro" id="IPR014255">
    <property type="entry name" value="Spore_coat_CotS"/>
</dbReference>
<dbReference type="STRING" id="520762.AN619_11270"/>
<protein>
    <submittedName>
        <fullName evidence="2">Spore coat protein I</fullName>
    </submittedName>
</protein>
<dbReference type="Proteomes" id="UP000070456">
    <property type="component" value="Unassembled WGS sequence"/>
</dbReference>
<dbReference type="GO" id="GO:0042601">
    <property type="term" value="C:endospore-forming forespore"/>
    <property type="evidence" value="ECO:0007669"/>
    <property type="project" value="TreeGrafter"/>
</dbReference>
<name>A0A140L6J5_9FIRM</name>
<organism evidence="2 3">
    <name type="scientific">Thermotalea metallivorans</name>
    <dbReference type="NCBI Taxonomy" id="520762"/>
    <lineage>
        <taxon>Bacteria</taxon>
        <taxon>Bacillati</taxon>
        <taxon>Bacillota</taxon>
        <taxon>Clostridia</taxon>
        <taxon>Peptostreptococcales</taxon>
        <taxon>Thermotaleaceae</taxon>
        <taxon>Thermotalea</taxon>
    </lineage>
</organism>
<keyword evidence="3" id="KW-1185">Reference proteome</keyword>
<dbReference type="RefSeq" id="WP_068555603.1">
    <property type="nucleotide sequence ID" value="NZ_LOEE01000028.1"/>
</dbReference>
<dbReference type="OrthoDB" id="9771902at2"/>
<dbReference type="InterPro" id="IPR011009">
    <property type="entry name" value="Kinase-like_dom_sf"/>
</dbReference>
<proteinExistence type="predicted"/>
<dbReference type="Gene3D" id="3.90.1200.10">
    <property type="match status" value="1"/>
</dbReference>
<dbReference type="PANTHER" id="PTHR39179:SF1">
    <property type="entry name" value="SPORE COAT PROTEIN I"/>
    <property type="match status" value="1"/>
</dbReference>
<keyword evidence="2" id="KW-0167">Capsid protein</keyword>
<dbReference type="NCBIfam" id="TIGR02906">
    <property type="entry name" value="spore_CotS"/>
    <property type="match status" value="1"/>
</dbReference>
<dbReference type="Pfam" id="PF01636">
    <property type="entry name" value="APH"/>
    <property type="match status" value="1"/>
</dbReference>